<dbReference type="RefSeq" id="WP_154308705.1">
    <property type="nucleotide sequence ID" value="NZ_WKKI01000030.1"/>
</dbReference>
<proteinExistence type="predicted"/>
<dbReference type="Proteomes" id="UP000448867">
    <property type="component" value="Unassembled WGS sequence"/>
</dbReference>
<reference evidence="1 2" key="1">
    <citation type="submission" date="2019-11" db="EMBL/GenBank/DDBJ databases">
        <title>Bacillus lacus genome.</title>
        <authorList>
            <person name="Allen C.J."/>
            <person name="Newman J.D."/>
        </authorList>
    </citation>
    <scope>NUCLEOTIDE SEQUENCE [LARGE SCALE GENOMIC DNA]</scope>
    <source>
        <strain evidence="1 2">KCTC 33946</strain>
    </source>
</reference>
<evidence type="ECO:0000313" key="2">
    <source>
        <dbReference type="Proteomes" id="UP000448867"/>
    </source>
</evidence>
<dbReference type="EMBL" id="WKKI01000030">
    <property type="protein sequence ID" value="MRX73237.1"/>
    <property type="molecule type" value="Genomic_DNA"/>
</dbReference>
<protein>
    <submittedName>
        <fullName evidence="1">Uncharacterized protein</fullName>
    </submittedName>
</protein>
<keyword evidence="2" id="KW-1185">Reference proteome</keyword>
<name>A0A7X2M0J8_9BACI</name>
<gene>
    <name evidence="1" type="ORF">GJU40_13905</name>
</gene>
<dbReference type="AlphaFoldDB" id="A0A7X2M0J8"/>
<comment type="caution">
    <text evidence="1">The sequence shown here is derived from an EMBL/GenBank/DDBJ whole genome shotgun (WGS) entry which is preliminary data.</text>
</comment>
<dbReference type="OrthoDB" id="1707920at2"/>
<sequence length="75" mass="8436">MGNIDKRNRLDEQPFSYKVAKNQSVFLFYKNKQIKILKGSEAGKLVSRISTAADEKEVQLLLAKATGHFKHGNEG</sequence>
<organism evidence="1 2">
    <name type="scientific">Metabacillus lacus</name>
    <dbReference type="NCBI Taxonomy" id="1983721"/>
    <lineage>
        <taxon>Bacteria</taxon>
        <taxon>Bacillati</taxon>
        <taxon>Bacillota</taxon>
        <taxon>Bacilli</taxon>
        <taxon>Bacillales</taxon>
        <taxon>Bacillaceae</taxon>
        <taxon>Metabacillus</taxon>
    </lineage>
</organism>
<accession>A0A7X2M0J8</accession>
<evidence type="ECO:0000313" key="1">
    <source>
        <dbReference type="EMBL" id="MRX73237.1"/>
    </source>
</evidence>